<name>A0A5B7F3R0_PORTR</name>
<organism evidence="1 2">
    <name type="scientific">Portunus trituberculatus</name>
    <name type="common">Swimming crab</name>
    <name type="synonym">Neptunus trituberculatus</name>
    <dbReference type="NCBI Taxonomy" id="210409"/>
    <lineage>
        <taxon>Eukaryota</taxon>
        <taxon>Metazoa</taxon>
        <taxon>Ecdysozoa</taxon>
        <taxon>Arthropoda</taxon>
        <taxon>Crustacea</taxon>
        <taxon>Multicrustacea</taxon>
        <taxon>Malacostraca</taxon>
        <taxon>Eumalacostraca</taxon>
        <taxon>Eucarida</taxon>
        <taxon>Decapoda</taxon>
        <taxon>Pleocyemata</taxon>
        <taxon>Brachyura</taxon>
        <taxon>Eubrachyura</taxon>
        <taxon>Portunoidea</taxon>
        <taxon>Portunidae</taxon>
        <taxon>Portuninae</taxon>
        <taxon>Portunus</taxon>
    </lineage>
</organism>
<dbReference type="Proteomes" id="UP000324222">
    <property type="component" value="Unassembled WGS sequence"/>
</dbReference>
<gene>
    <name evidence="1" type="ORF">E2C01_033743</name>
</gene>
<comment type="caution">
    <text evidence="1">The sequence shown here is derived from an EMBL/GenBank/DDBJ whole genome shotgun (WGS) entry which is preliminary data.</text>
</comment>
<proteinExistence type="predicted"/>
<protein>
    <submittedName>
        <fullName evidence="1">Uncharacterized protein</fullName>
    </submittedName>
</protein>
<evidence type="ECO:0000313" key="2">
    <source>
        <dbReference type="Proteomes" id="UP000324222"/>
    </source>
</evidence>
<accession>A0A5B7F3R0</accession>
<evidence type="ECO:0000313" key="1">
    <source>
        <dbReference type="EMBL" id="MPC40187.1"/>
    </source>
</evidence>
<dbReference type="AlphaFoldDB" id="A0A5B7F3R0"/>
<sequence>MVGEGADTISTVMVLFARQLEKLRTYLSTATPVVPSESTAPLRGVDA</sequence>
<dbReference type="EMBL" id="VSRR010004609">
    <property type="protein sequence ID" value="MPC40187.1"/>
    <property type="molecule type" value="Genomic_DNA"/>
</dbReference>
<reference evidence="1 2" key="1">
    <citation type="submission" date="2019-05" db="EMBL/GenBank/DDBJ databases">
        <title>Another draft genome of Portunus trituberculatus and its Hox gene families provides insights of decapod evolution.</title>
        <authorList>
            <person name="Jeong J.-H."/>
            <person name="Song I."/>
            <person name="Kim S."/>
            <person name="Choi T."/>
            <person name="Kim D."/>
            <person name="Ryu S."/>
            <person name="Kim W."/>
        </authorList>
    </citation>
    <scope>NUCLEOTIDE SEQUENCE [LARGE SCALE GENOMIC DNA]</scope>
    <source>
        <tissue evidence="1">Muscle</tissue>
    </source>
</reference>
<keyword evidence="2" id="KW-1185">Reference proteome</keyword>